<dbReference type="Proteomes" id="UP000887565">
    <property type="component" value="Unplaced"/>
</dbReference>
<name>A0A915JQF7_ROMCU</name>
<proteinExistence type="predicted"/>
<protein>
    <submittedName>
        <fullName evidence="2">Uncharacterized protein</fullName>
    </submittedName>
</protein>
<evidence type="ECO:0000313" key="2">
    <source>
        <dbReference type="WBParaSite" id="nRc.2.0.1.t28338-RA"/>
    </source>
</evidence>
<accession>A0A915JQF7</accession>
<keyword evidence="1" id="KW-1185">Reference proteome</keyword>
<dbReference type="AlphaFoldDB" id="A0A915JQF7"/>
<sequence>MWATNNLETWLKFKPSVFNVPCMILFSTDYQQLRSRRLQDIQEEKAMASVPLAPIDVEKAFIPFVQERRKKKILFKGELLVSTLDKKKTVFCYYFLDAE</sequence>
<evidence type="ECO:0000313" key="1">
    <source>
        <dbReference type="Proteomes" id="UP000887565"/>
    </source>
</evidence>
<organism evidence="1 2">
    <name type="scientific">Romanomermis culicivorax</name>
    <name type="common">Nematode worm</name>
    <dbReference type="NCBI Taxonomy" id="13658"/>
    <lineage>
        <taxon>Eukaryota</taxon>
        <taxon>Metazoa</taxon>
        <taxon>Ecdysozoa</taxon>
        <taxon>Nematoda</taxon>
        <taxon>Enoplea</taxon>
        <taxon>Dorylaimia</taxon>
        <taxon>Mermithida</taxon>
        <taxon>Mermithoidea</taxon>
        <taxon>Mermithidae</taxon>
        <taxon>Romanomermis</taxon>
    </lineage>
</organism>
<dbReference type="WBParaSite" id="nRc.2.0.1.t28338-RA">
    <property type="protein sequence ID" value="nRc.2.0.1.t28338-RA"/>
    <property type="gene ID" value="nRc.2.0.1.g28338"/>
</dbReference>
<reference evidence="2" key="1">
    <citation type="submission" date="2022-11" db="UniProtKB">
        <authorList>
            <consortium name="WormBaseParasite"/>
        </authorList>
    </citation>
    <scope>IDENTIFICATION</scope>
</reference>